<dbReference type="GO" id="GO:0006665">
    <property type="term" value="P:sphingolipid metabolic process"/>
    <property type="evidence" value="ECO:0007669"/>
    <property type="project" value="UniProtKB-KW"/>
</dbReference>
<keyword evidence="16" id="KW-1185">Reference proteome</keyword>
<gene>
    <name evidence="15" type="ORF">pipiens_013911</name>
</gene>
<organism evidence="15 16">
    <name type="scientific">Culex pipiens pipiens</name>
    <name type="common">Northern house mosquito</name>
    <dbReference type="NCBI Taxonomy" id="38569"/>
    <lineage>
        <taxon>Eukaryota</taxon>
        <taxon>Metazoa</taxon>
        <taxon>Ecdysozoa</taxon>
        <taxon>Arthropoda</taxon>
        <taxon>Hexapoda</taxon>
        <taxon>Insecta</taxon>
        <taxon>Pterygota</taxon>
        <taxon>Neoptera</taxon>
        <taxon>Endopterygota</taxon>
        <taxon>Diptera</taxon>
        <taxon>Nematocera</taxon>
        <taxon>Culicoidea</taxon>
        <taxon>Culicidae</taxon>
        <taxon>Culicinae</taxon>
        <taxon>Culicini</taxon>
        <taxon>Culex</taxon>
        <taxon>Culex</taxon>
    </lineage>
</organism>
<dbReference type="InterPro" id="IPR015424">
    <property type="entry name" value="PyrdxlP-dep_Trfase"/>
</dbReference>
<evidence type="ECO:0000256" key="1">
    <source>
        <dbReference type="ARBA" id="ARBA00001933"/>
    </source>
</evidence>
<dbReference type="FunFam" id="3.40.640.10:FF:000049">
    <property type="entry name" value="serine palmitoyltransferase 1 isoform X1"/>
    <property type="match status" value="1"/>
</dbReference>
<evidence type="ECO:0000313" key="16">
    <source>
        <dbReference type="Proteomes" id="UP001562425"/>
    </source>
</evidence>
<comment type="caution">
    <text evidence="15">The sequence shown here is derived from an EMBL/GenBank/DDBJ whole genome shotgun (WGS) entry which is preliminary data.</text>
</comment>
<evidence type="ECO:0000256" key="12">
    <source>
        <dbReference type="ARBA" id="ARBA00041765"/>
    </source>
</evidence>
<evidence type="ECO:0000256" key="13">
    <source>
        <dbReference type="ARBA" id="ARBA00042649"/>
    </source>
</evidence>
<dbReference type="Pfam" id="PF00155">
    <property type="entry name" value="Aminotran_1_2"/>
    <property type="match status" value="1"/>
</dbReference>
<comment type="pathway">
    <text evidence="3">Sphingolipid metabolism.</text>
</comment>
<proteinExistence type="inferred from homology"/>
<keyword evidence="6" id="KW-0808">Transferase</keyword>
<evidence type="ECO:0000313" key="15">
    <source>
        <dbReference type="EMBL" id="KAL1380809.1"/>
    </source>
</evidence>
<keyword evidence="8" id="KW-0746">Sphingolipid metabolism</keyword>
<dbReference type="Gene3D" id="3.90.1150.10">
    <property type="entry name" value="Aspartate Aminotransferase, domain 1"/>
    <property type="match status" value="1"/>
</dbReference>
<dbReference type="EC" id="2.3.1.50" evidence="5"/>
<dbReference type="InterPro" id="IPR015422">
    <property type="entry name" value="PyrdxlP-dep_Trfase_small"/>
</dbReference>
<comment type="cofactor">
    <cofactor evidence="1">
        <name>pyridoxal 5'-phosphate</name>
        <dbReference type="ChEBI" id="CHEBI:597326"/>
    </cofactor>
</comment>
<protein>
    <recommendedName>
        <fullName evidence="11">Serine palmitoyltransferase 1</fullName>
        <ecNumber evidence="5">2.3.1.50</ecNumber>
    </recommendedName>
    <alternativeName>
        <fullName evidence="12">Long chain base biosynthesis protein 1</fullName>
    </alternativeName>
    <alternativeName>
        <fullName evidence="13">Serine-palmitoyl-CoA transferase 1</fullName>
    </alternativeName>
</protein>
<dbReference type="Proteomes" id="UP001562425">
    <property type="component" value="Unassembled WGS sequence"/>
</dbReference>
<dbReference type="GO" id="GO:0004758">
    <property type="term" value="F:serine C-palmitoyltransferase activity"/>
    <property type="evidence" value="ECO:0007669"/>
    <property type="project" value="UniProtKB-EC"/>
</dbReference>
<comment type="similarity">
    <text evidence="4">Belongs to the class-II pyridoxal-phosphate-dependent aminotransferase family.</text>
</comment>
<keyword evidence="7" id="KW-0663">Pyridoxal phosphate</keyword>
<evidence type="ECO:0000256" key="2">
    <source>
        <dbReference type="ARBA" id="ARBA00004760"/>
    </source>
</evidence>
<dbReference type="Gene3D" id="3.40.640.10">
    <property type="entry name" value="Type I PLP-dependent aspartate aminotransferase-like (Major domain)"/>
    <property type="match status" value="1"/>
</dbReference>
<evidence type="ECO:0000256" key="3">
    <source>
        <dbReference type="ARBA" id="ARBA00004991"/>
    </source>
</evidence>
<accession>A0ABD1CWJ1</accession>
<dbReference type="PANTHER" id="PTHR13693">
    <property type="entry name" value="CLASS II AMINOTRANSFERASE/8-AMINO-7-OXONONANOATE SYNTHASE"/>
    <property type="match status" value="1"/>
</dbReference>
<dbReference type="SUPFAM" id="SSF53383">
    <property type="entry name" value="PLP-dependent transferases"/>
    <property type="match status" value="1"/>
</dbReference>
<feature type="domain" description="Aminotransferase class I/classII large" evidence="14">
    <location>
        <begin position="116"/>
        <end position="476"/>
    </location>
</feature>
<evidence type="ECO:0000256" key="5">
    <source>
        <dbReference type="ARBA" id="ARBA00013220"/>
    </source>
</evidence>
<dbReference type="InterPro" id="IPR015421">
    <property type="entry name" value="PyrdxlP-dep_Trfase_major"/>
</dbReference>
<dbReference type="PANTHER" id="PTHR13693:SF2">
    <property type="entry name" value="SERINE PALMITOYLTRANSFERASE 1"/>
    <property type="match status" value="1"/>
</dbReference>
<evidence type="ECO:0000259" key="14">
    <source>
        <dbReference type="Pfam" id="PF00155"/>
    </source>
</evidence>
<dbReference type="InterPro" id="IPR004839">
    <property type="entry name" value="Aminotransferase_I/II_large"/>
</dbReference>
<keyword evidence="10" id="KW-0012">Acyltransferase</keyword>
<comment type="pathway">
    <text evidence="2">Lipid metabolism; sphingolipid metabolism.</text>
</comment>
<evidence type="ECO:0000256" key="8">
    <source>
        <dbReference type="ARBA" id="ARBA00022919"/>
    </source>
</evidence>
<keyword evidence="9" id="KW-0443">Lipid metabolism</keyword>
<evidence type="ECO:0000256" key="4">
    <source>
        <dbReference type="ARBA" id="ARBA00008392"/>
    </source>
</evidence>
<dbReference type="AlphaFoldDB" id="A0ABD1CWJ1"/>
<evidence type="ECO:0000256" key="7">
    <source>
        <dbReference type="ARBA" id="ARBA00022898"/>
    </source>
</evidence>
<dbReference type="EMBL" id="JBEHCU010008947">
    <property type="protein sequence ID" value="KAL1380809.1"/>
    <property type="molecule type" value="Genomic_DNA"/>
</dbReference>
<reference evidence="15 16" key="1">
    <citation type="submission" date="2024-05" db="EMBL/GenBank/DDBJ databases">
        <title>Culex pipiens pipiens assembly and annotation.</title>
        <authorList>
            <person name="Alout H."/>
            <person name="Durand T."/>
        </authorList>
    </citation>
    <scope>NUCLEOTIDE SEQUENCE [LARGE SCALE GENOMIC DNA]</scope>
    <source>
        <strain evidence="15">HA-2024</strain>
        <tissue evidence="15">Whole body</tissue>
    </source>
</reference>
<evidence type="ECO:0000256" key="6">
    <source>
        <dbReference type="ARBA" id="ARBA00022679"/>
    </source>
</evidence>
<dbReference type="InterPro" id="IPR050087">
    <property type="entry name" value="AON_synthase_class-II"/>
</dbReference>
<evidence type="ECO:0000256" key="9">
    <source>
        <dbReference type="ARBA" id="ARBA00023098"/>
    </source>
</evidence>
<evidence type="ECO:0000256" key="11">
    <source>
        <dbReference type="ARBA" id="ARBA00041066"/>
    </source>
</evidence>
<evidence type="ECO:0000256" key="10">
    <source>
        <dbReference type="ARBA" id="ARBA00023315"/>
    </source>
</evidence>
<sequence length="492" mass="55422">MSNSNCCDLISSFQKLLKLDWKMVTTPYIINEIYDIIQKSTAFELTLEALLALGVIWIVLYKRNGRKRLTPEQREKLIEEWTPEPLVGDVPEDHPALHTHLVQGRVGKVINIDGKQCLNLASHNYLGLVEDDNIQQEAIKSLRKYGVGSCGPRGFYGTVDVHLDLEERLAKFMEVEEAVVYSYAFSTIASAIPAYAKRGDIIFVDEYVNFAIQKGLDASRSRVVFFKHNDMADLERLLEDQAKEDRRNPKRAAKTRRFLVAEAIYMNTGELCPLPALVELRKRYKLRMFLDESVSFGVLGKGGRGLIEHFNVDKVEVDLRSAGLEWAAGTIGGFCAGSSFIVEHQRLSGLGYCFSASLPPLLTQAAISALDLFENDPKIFEQLRDRCQRVSQKLPSLKDFTFRGDALSPVKHLYLKNETDSVKEQQILDAISKECINNGLAVICSEYLDHMEKRCLRPSLRLTVNRLLTDAEIDDAFRILGEAARKVIAAAT</sequence>
<dbReference type="GO" id="GO:0016020">
    <property type="term" value="C:membrane"/>
    <property type="evidence" value="ECO:0007669"/>
    <property type="project" value="GOC"/>
</dbReference>
<name>A0ABD1CWJ1_CULPP</name>